<dbReference type="NCBIfam" id="TIGR00566">
    <property type="entry name" value="trpG_papA"/>
    <property type="match status" value="1"/>
</dbReference>
<name>A0A382LD20_9ZZZZ</name>
<dbReference type="GO" id="GO:0004049">
    <property type="term" value="F:anthranilate synthase activity"/>
    <property type="evidence" value="ECO:0007669"/>
    <property type="project" value="TreeGrafter"/>
</dbReference>
<dbReference type="PANTHER" id="PTHR43418:SF4">
    <property type="entry name" value="MULTIFUNCTIONAL TRYPTOPHAN BIOSYNTHESIS PROTEIN"/>
    <property type="match status" value="1"/>
</dbReference>
<dbReference type="GO" id="GO:0005829">
    <property type="term" value="C:cytosol"/>
    <property type="evidence" value="ECO:0007669"/>
    <property type="project" value="TreeGrafter"/>
</dbReference>
<dbReference type="CDD" id="cd01743">
    <property type="entry name" value="GATase1_Anthranilate_Synthase"/>
    <property type="match status" value="1"/>
</dbReference>
<evidence type="ECO:0000259" key="2">
    <source>
        <dbReference type="Pfam" id="PF00117"/>
    </source>
</evidence>
<dbReference type="Pfam" id="PF00117">
    <property type="entry name" value="GATase"/>
    <property type="match status" value="1"/>
</dbReference>
<organism evidence="3">
    <name type="scientific">marine metagenome</name>
    <dbReference type="NCBI Taxonomy" id="408172"/>
    <lineage>
        <taxon>unclassified sequences</taxon>
        <taxon>metagenomes</taxon>
        <taxon>ecological metagenomes</taxon>
    </lineage>
</organism>
<accession>A0A382LD20</accession>
<keyword evidence="1" id="KW-0315">Glutamine amidotransferase</keyword>
<sequence length="187" mass="21211">MILILDNYDSFTYNIYQIAAKHFEDTIVHRNDEITLDKIHDLKPNKIIISPGPSHPKNSGICSDVIKEFGALIPILGVCLGHQVIGYTFDSDIEKAPSIFHGKTSLIKHNDNEIFKEVPNPFNAMRYHSLIINEQSLNKDFDKIAWTEDGLVMGIAHKTFPMYGIQFHPESIGTDFGEKILLNFLNI</sequence>
<proteinExistence type="predicted"/>
<protein>
    <recommendedName>
        <fullName evidence="2">Glutamine amidotransferase domain-containing protein</fullName>
    </recommendedName>
</protein>
<dbReference type="GO" id="GO:0000162">
    <property type="term" value="P:L-tryptophan biosynthetic process"/>
    <property type="evidence" value="ECO:0007669"/>
    <property type="project" value="TreeGrafter"/>
</dbReference>
<dbReference type="InterPro" id="IPR017926">
    <property type="entry name" value="GATASE"/>
</dbReference>
<dbReference type="PROSITE" id="PS51273">
    <property type="entry name" value="GATASE_TYPE_1"/>
    <property type="match status" value="1"/>
</dbReference>
<dbReference type="Gene3D" id="3.40.50.880">
    <property type="match status" value="1"/>
</dbReference>
<dbReference type="PANTHER" id="PTHR43418">
    <property type="entry name" value="MULTIFUNCTIONAL TRYPTOPHAN BIOSYNTHESIS PROTEIN-RELATED"/>
    <property type="match status" value="1"/>
</dbReference>
<gene>
    <name evidence="3" type="ORF">METZ01_LOCUS287403</name>
</gene>
<dbReference type="InterPro" id="IPR029062">
    <property type="entry name" value="Class_I_gatase-like"/>
</dbReference>
<feature type="domain" description="Glutamine amidotransferase" evidence="2">
    <location>
        <begin position="3"/>
        <end position="185"/>
    </location>
</feature>
<dbReference type="PRINTS" id="PR00096">
    <property type="entry name" value="GATASE"/>
</dbReference>
<dbReference type="PRINTS" id="PR00099">
    <property type="entry name" value="CPSGATASE"/>
</dbReference>
<reference evidence="3" key="1">
    <citation type="submission" date="2018-05" db="EMBL/GenBank/DDBJ databases">
        <authorList>
            <person name="Lanie J.A."/>
            <person name="Ng W.-L."/>
            <person name="Kazmierczak K.M."/>
            <person name="Andrzejewski T.M."/>
            <person name="Davidsen T.M."/>
            <person name="Wayne K.J."/>
            <person name="Tettelin H."/>
            <person name="Glass J.I."/>
            <person name="Rusch D."/>
            <person name="Podicherti R."/>
            <person name="Tsui H.-C.T."/>
            <person name="Winkler M.E."/>
        </authorList>
    </citation>
    <scope>NUCLEOTIDE SEQUENCE</scope>
</reference>
<dbReference type="InterPro" id="IPR050472">
    <property type="entry name" value="Anth_synth/Amidotransfase"/>
</dbReference>
<evidence type="ECO:0000313" key="3">
    <source>
        <dbReference type="EMBL" id="SVC34549.1"/>
    </source>
</evidence>
<dbReference type="EMBL" id="UINC01086257">
    <property type="protein sequence ID" value="SVC34549.1"/>
    <property type="molecule type" value="Genomic_DNA"/>
</dbReference>
<dbReference type="InterPro" id="IPR006221">
    <property type="entry name" value="TrpG/PapA_dom"/>
</dbReference>
<dbReference type="FunFam" id="3.40.50.880:FF:000003">
    <property type="entry name" value="Anthranilate synthase component II"/>
    <property type="match status" value="1"/>
</dbReference>
<dbReference type="SUPFAM" id="SSF52317">
    <property type="entry name" value="Class I glutamine amidotransferase-like"/>
    <property type="match status" value="1"/>
</dbReference>
<dbReference type="PRINTS" id="PR00097">
    <property type="entry name" value="ANTSNTHASEII"/>
</dbReference>
<dbReference type="AlphaFoldDB" id="A0A382LD20"/>
<evidence type="ECO:0000256" key="1">
    <source>
        <dbReference type="ARBA" id="ARBA00022962"/>
    </source>
</evidence>